<protein>
    <submittedName>
        <fullName evidence="1">Uncharacterized protein</fullName>
    </submittedName>
</protein>
<reference evidence="1" key="1">
    <citation type="journal article" date="2015" name="Nature">
        <title>Complex archaea that bridge the gap between prokaryotes and eukaryotes.</title>
        <authorList>
            <person name="Spang A."/>
            <person name="Saw J.H."/>
            <person name="Jorgensen S.L."/>
            <person name="Zaremba-Niedzwiedzka K."/>
            <person name="Martijn J."/>
            <person name="Lind A.E."/>
            <person name="van Eijk R."/>
            <person name="Schleper C."/>
            <person name="Guy L."/>
            <person name="Ettema T.J."/>
        </authorList>
    </citation>
    <scope>NUCLEOTIDE SEQUENCE</scope>
</reference>
<dbReference type="AlphaFoldDB" id="A0A0F9UQA1"/>
<evidence type="ECO:0000313" key="1">
    <source>
        <dbReference type="EMBL" id="KKN89707.1"/>
    </source>
</evidence>
<gene>
    <name evidence="1" type="ORF">LCGC14_0235530</name>
</gene>
<name>A0A0F9UQA1_9ZZZZ</name>
<dbReference type="EMBL" id="LAZR01000116">
    <property type="protein sequence ID" value="KKN89707.1"/>
    <property type="molecule type" value="Genomic_DNA"/>
</dbReference>
<comment type="caution">
    <text evidence="1">The sequence shown here is derived from an EMBL/GenBank/DDBJ whole genome shotgun (WGS) entry which is preliminary data.</text>
</comment>
<accession>A0A0F9UQA1</accession>
<proteinExistence type="predicted"/>
<sequence>MGSGGDNNIGVNMIRVERLIRAGCPLCDMQRLTKWYEVTETYIICNCKSCGTPMLVWRDHDPPSEGQREQLLRIARMKYPGMEIDEEQRTIKDHYHFHIGRKK</sequence>
<organism evidence="1">
    <name type="scientific">marine sediment metagenome</name>
    <dbReference type="NCBI Taxonomy" id="412755"/>
    <lineage>
        <taxon>unclassified sequences</taxon>
        <taxon>metagenomes</taxon>
        <taxon>ecological metagenomes</taxon>
    </lineage>
</organism>